<dbReference type="PRINTS" id="PR00310">
    <property type="entry name" value="ANTIPRLFBTG1"/>
</dbReference>
<reference evidence="4" key="1">
    <citation type="submission" date="2025-08" db="UniProtKB">
        <authorList>
            <consortium name="RefSeq"/>
        </authorList>
    </citation>
    <scope>IDENTIFICATION</scope>
</reference>
<dbReference type="Proteomes" id="UP000694845">
    <property type="component" value="Unplaced"/>
</dbReference>
<evidence type="ECO:0000313" key="4">
    <source>
        <dbReference type="RefSeq" id="XP_022104942.1"/>
    </source>
</evidence>
<sequence length="164" mass="18901">MKAEVTCAVHFLMNFLRSSRDMEQQTLRLERFSQILINLLCDHYRSHWFPDKPFRGSGYRCLRINDMLMDPLLAKAGQLVNIALEEMQLLLPSELTVWVDPGEVSYRIGEEGSICVLYDGATETISETKLSALDLLNCKMRMHNQNTSRQRTADFNRNDVTVQA</sequence>
<name>A0A8B7ZIU8_ACAPL</name>
<comment type="similarity">
    <text evidence="1">Belongs to the BTG family.</text>
</comment>
<dbReference type="PROSITE" id="PS01203">
    <property type="entry name" value="BTG_2"/>
    <property type="match status" value="1"/>
</dbReference>
<dbReference type="GO" id="GO:0005634">
    <property type="term" value="C:nucleus"/>
    <property type="evidence" value="ECO:0007669"/>
    <property type="project" value="TreeGrafter"/>
</dbReference>
<dbReference type="OrthoDB" id="19928at2759"/>
<dbReference type="RefSeq" id="XP_022104942.1">
    <property type="nucleotide sequence ID" value="XM_022249250.1"/>
</dbReference>
<dbReference type="GeneID" id="110986923"/>
<organism evidence="3 4">
    <name type="scientific">Acanthaster planci</name>
    <name type="common">Crown-of-thorns starfish</name>
    <dbReference type="NCBI Taxonomy" id="133434"/>
    <lineage>
        <taxon>Eukaryota</taxon>
        <taxon>Metazoa</taxon>
        <taxon>Echinodermata</taxon>
        <taxon>Eleutherozoa</taxon>
        <taxon>Asterozoa</taxon>
        <taxon>Asteroidea</taxon>
        <taxon>Valvatacea</taxon>
        <taxon>Valvatida</taxon>
        <taxon>Acanthasteridae</taxon>
        <taxon>Acanthaster</taxon>
    </lineage>
</organism>
<dbReference type="InterPro" id="IPR036054">
    <property type="entry name" value="BTG-like_sf"/>
</dbReference>
<gene>
    <name evidence="4" type="primary">LOC110986923</name>
</gene>
<dbReference type="GO" id="GO:0005737">
    <property type="term" value="C:cytoplasm"/>
    <property type="evidence" value="ECO:0007669"/>
    <property type="project" value="TreeGrafter"/>
</dbReference>
<evidence type="ECO:0000313" key="3">
    <source>
        <dbReference type="Proteomes" id="UP000694845"/>
    </source>
</evidence>
<dbReference type="PANTHER" id="PTHR22978:SF22">
    <property type="entry name" value="BTG FAMILY PROTEIN"/>
    <property type="match status" value="1"/>
</dbReference>
<dbReference type="InterPro" id="IPR033332">
    <property type="entry name" value="BTG"/>
</dbReference>
<feature type="domain" description="Anti-proliferative protein" evidence="2">
    <location>
        <begin position="91"/>
        <end position="110"/>
    </location>
</feature>
<dbReference type="SMART" id="SM00099">
    <property type="entry name" value="btg1"/>
    <property type="match status" value="1"/>
</dbReference>
<dbReference type="AlphaFoldDB" id="A0A8B7ZIU8"/>
<dbReference type="OMA" id="SHWFPDK"/>
<keyword evidence="3" id="KW-1185">Reference proteome</keyword>
<dbReference type="Pfam" id="PF07742">
    <property type="entry name" value="BTG"/>
    <property type="match status" value="1"/>
</dbReference>
<evidence type="ECO:0000256" key="1">
    <source>
        <dbReference type="ARBA" id="ARBA00007989"/>
    </source>
</evidence>
<dbReference type="SUPFAM" id="SSF160696">
    <property type="entry name" value="BTG domain-like"/>
    <property type="match status" value="1"/>
</dbReference>
<protein>
    <submittedName>
        <fullName evidence="4">Protein BTG2-like</fullName>
    </submittedName>
</protein>
<evidence type="ECO:0000259" key="2">
    <source>
        <dbReference type="PROSITE" id="PS01203"/>
    </source>
</evidence>
<dbReference type="PANTHER" id="PTHR22978">
    <property type="entry name" value="B-CELL TRANSLOCATION GENE"/>
    <property type="match status" value="1"/>
</dbReference>
<dbReference type="GO" id="GO:0008285">
    <property type="term" value="P:negative regulation of cell population proliferation"/>
    <property type="evidence" value="ECO:0007669"/>
    <property type="project" value="TreeGrafter"/>
</dbReference>
<proteinExistence type="inferred from homology"/>
<dbReference type="Gene3D" id="3.90.640.90">
    <property type="entry name" value="Anti-proliferative protein, N-terminal domain"/>
    <property type="match status" value="1"/>
</dbReference>
<accession>A0A8B7ZIU8</accession>
<dbReference type="KEGG" id="aplc:110986923"/>
<dbReference type="InterPro" id="IPR002087">
    <property type="entry name" value="Anti_prolifrtn"/>
</dbReference>